<accession>A0ABW2GF57</accession>
<feature type="region of interest" description="Disordered" evidence="1">
    <location>
        <begin position="1"/>
        <end position="92"/>
    </location>
</feature>
<sequence length="177" mass="19086">MEPNRGQNITPVNAAATDPSALPGLIVPRPRTTEEPQEAPAPEEESAGAAESEVAEPEAAEPVGLLEKAAPDTSADAAEDSEVAPESVELEFSDRRGSVVADAAGMRFTLDDTEAEFDWEEIGAVEYATSRFGRRLTVTVHLRGRKLYETDVTAPDKAALARWTKSLDELMDARFDD</sequence>
<feature type="compositionally biased region" description="Polar residues" evidence="1">
    <location>
        <begin position="1"/>
        <end position="11"/>
    </location>
</feature>
<organism evidence="2 3">
    <name type="scientific">Streptomyces polyrhachis</name>
    <dbReference type="NCBI Taxonomy" id="1282885"/>
    <lineage>
        <taxon>Bacteria</taxon>
        <taxon>Bacillati</taxon>
        <taxon>Actinomycetota</taxon>
        <taxon>Actinomycetes</taxon>
        <taxon>Kitasatosporales</taxon>
        <taxon>Streptomycetaceae</taxon>
        <taxon>Streptomyces</taxon>
    </lineage>
</organism>
<gene>
    <name evidence="2" type="ORF">ACFQLX_04435</name>
</gene>
<protein>
    <submittedName>
        <fullName evidence="2">Uncharacterized protein</fullName>
    </submittedName>
</protein>
<proteinExistence type="predicted"/>
<comment type="caution">
    <text evidence="2">The sequence shown here is derived from an EMBL/GenBank/DDBJ whole genome shotgun (WGS) entry which is preliminary data.</text>
</comment>
<evidence type="ECO:0000313" key="3">
    <source>
        <dbReference type="Proteomes" id="UP001596413"/>
    </source>
</evidence>
<dbReference type="RefSeq" id="WP_386412127.1">
    <property type="nucleotide sequence ID" value="NZ_JBHSZO010000005.1"/>
</dbReference>
<name>A0ABW2GF57_9ACTN</name>
<dbReference type="Proteomes" id="UP001596413">
    <property type="component" value="Unassembled WGS sequence"/>
</dbReference>
<evidence type="ECO:0000313" key="2">
    <source>
        <dbReference type="EMBL" id="MFC7217422.1"/>
    </source>
</evidence>
<keyword evidence="3" id="KW-1185">Reference proteome</keyword>
<reference evidence="3" key="1">
    <citation type="journal article" date="2019" name="Int. J. Syst. Evol. Microbiol.">
        <title>The Global Catalogue of Microorganisms (GCM) 10K type strain sequencing project: providing services to taxonomists for standard genome sequencing and annotation.</title>
        <authorList>
            <consortium name="The Broad Institute Genomics Platform"/>
            <consortium name="The Broad Institute Genome Sequencing Center for Infectious Disease"/>
            <person name="Wu L."/>
            <person name="Ma J."/>
        </authorList>
    </citation>
    <scope>NUCLEOTIDE SEQUENCE [LARGE SCALE GENOMIC DNA]</scope>
    <source>
        <strain evidence="3">CGMCC 1.13681</strain>
    </source>
</reference>
<evidence type="ECO:0000256" key="1">
    <source>
        <dbReference type="SAM" id="MobiDB-lite"/>
    </source>
</evidence>
<feature type="compositionally biased region" description="Acidic residues" evidence="1">
    <location>
        <begin position="35"/>
        <end position="46"/>
    </location>
</feature>
<dbReference type="EMBL" id="JBHSZO010000005">
    <property type="protein sequence ID" value="MFC7217422.1"/>
    <property type="molecule type" value="Genomic_DNA"/>
</dbReference>
<feature type="compositionally biased region" description="Acidic residues" evidence="1">
    <location>
        <begin position="77"/>
        <end position="91"/>
    </location>
</feature>